<evidence type="ECO:0000313" key="2">
    <source>
        <dbReference type="EMBL" id="NNU15330.1"/>
    </source>
</evidence>
<dbReference type="InterPro" id="IPR016181">
    <property type="entry name" value="Acyl_CoA_acyltransferase"/>
</dbReference>
<protein>
    <submittedName>
        <fullName evidence="2">GNAT family N-acetyltransferase</fullName>
    </submittedName>
</protein>
<dbReference type="CDD" id="cd04301">
    <property type="entry name" value="NAT_SF"/>
    <property type="match status" value="1"/>
</dbReference>
<evidence type="ECO:0000259" key="1">
    <source>
        <dbReference type="PROSITE" id="PS51186"/>
    </source>
</evidence>
<dbReference type="InterPro" id="IPR000182">
    <property type="entry name" value="GNAT_dom"/>
</dbReference>
<gene>
    <name evidence="2" type="ORF">HK107_03190</name>
</gene>
<dbReference type="PROSITE" id="PS51186">
    <property type="entry name" value="GNAT"/>
    <property type="match status" value="1"/>
</dbReference>
<reference evidence="2 3" key="1">
    <citation type="submission" date="2020-05" db="EMBL/GenBank/DDBJ databases">
        <title>Parvularcula mediterraneae sp. nov., isolated from polypropylene straw from shallow seawater of the seashore of Laganas in Zakynthos island, Greece.</title>
        <authorList>
            <person name="Szabo I."/>
            <person name="Al-Omari J."/>
            <person name="Rado J."/>
            <person name="Szerdahelyi G.S."/>
        </authorList>
    </citation>
    <scope>NUCLEOTIDE SEQUENCE [LARGE SCALE GENOMIC DNA]</scope>
    <source>
        <strain evidence="2 3">ZS-1/3</strain>
    </source>
</reference>
<keyword evidence="3" id="KW-1185">Reference proteome</keyword>
<organism evidence="2 3">
    <name type="scientific">Parvularcula mediterranea</name>
    <dbReference type="NCBI Taxonomy" id="2732508"/>
    <lineage>
        <taxon>Bacteria</taxon>
        <taxon>Pseudomonadati</taxon>
        <taxon>Pseudomonadota</taxon>
        <taxon>Alphaproteobacteria</taxon>
        <taxon>Parvularculales</taxon>
        <taxon>Parvularculaceae</taxon>
        <taxon>Parvularcula</taxon>
    </lineage>
</organism>
<keyword evidence="2" id="KW-0808">Transferase</keyword>
<dbReference type="Pfam" id="PF00583">
    <property type="entry name" value="Acetyltransf_1"/>
    <property type="match status" value="1"/>
</dbReference>
<dbReference type="RefSeq" id="WP_173196738.1">
    <property type="nucleotide sequence ID" value="NZ_JABFCX010000002.1"/>
</dbReference>
<dbReference type="EMBL" id="JABFCX010000002">
    <property type="protein sequence ID" value="NNU15330.1"/>
    <property type="molecule type" value="Genomic_DNA"/>
</dbReference>
<dbReference type="AlphaFoldDB" id="A0A7Y3RKG9"/>
<sequence>MSASPKSSVLERHEVTIHYLEQKAPREQTPLPMPARKLALMRAEEPPISFYRFLFNTIGEPHRWISRRYMPDEELQKHIHDPDVHIYVLYTNGSPIGYGEIDNRAQGLSAIKFFGLLPEAQGLGLGRWFFREVTELAWQFRRGRVIIETCSLDNPRALRLYQREGFTIYDQARGLIEWRG</sequence>
<name>A0A7Y3RKG9_9PROT</name>
<dbReference type="Gene3D" id="3.40.630.30">
    <property type="match status" value="1"/>
</dbReference>
<accession>A0A7Y3RKG9</accession>
<proteinExistence type="predicted"/>
<comment type="caution">
    <text evidence="2">The sequence shown here is derived from an EMBL/GenBank/DDBJ whole genome shotgun (WGS) entry which is preliminary data.</text>
</comment>
<feature type="domain" description="N-acetyltransferase" evidence="1">
    <location>
        <begin position="39"/>
        <end position="180"/>
    </location>
</feature>
<dbReference type="GO" id="GO:0016747">
    <property type="term" value="F:acyltransferase activity, transferring groups other than amino-acyl groups"/>
    <property type="evidence" value="ECO:0007669"/>
    <property type="project" value="InterPro"/>
</dbReference>
<dbReference type="SUPFAM" id="SSF55729">
    <property type="entry name" value="Acyl-CoA N-acyltransferases (Nat)"/>
    <property type="match status" value="1"/>
</dbReference>
<evidence type="ECO:0000313" key="3">
    <source>
        <dbReference type="Proteomes" id="UP000536835"/>
    </source>
</evidence>
<dbReference type="Proteomes" id="UP000536835">
    <property type="component" value="Unassembled WGS sequence"/>
</dbReference>